<evidence type="ECO:0000256" key="1">
    <source>
        <dbReference type="SAM" id="MobiDB-lite"/>
    </source>
</evidence>
<feature type="region of interest" description="Disordered" evidence="1">
    <location>
        <begin position="37"/>
        <end position="71"/>
    </location>
</feature>
<dbReference type="Proteomes" id="UP000684084">
    <property type="component" value="Unassembled WGS sequence"/>
</dbReference>
<feature type="compositionally biased region" description="Low complexity" evidence="1">
    <location>
        <begin position="37"/>
        <end position="50"/>
    </location>
</feature>
<evidence type="ECO:0000313" key="3">
    <source>
        <dbReference type="Proteomes" id="UP000684084"/>
    </source>
</evidence>
<feature type="compositionally biased region" description="Basic and acidic residues" evidence="1">
    <location>
        <begin position="61"/>
        <end position="71"/>
    </location>
</feature>
<accession>A0A915Z602</accession>
<dbReference type="OrthoDB" id="2397917at2759"/>
<dbReference type="EMBL" id="CAGKOT010000017">
    <property type="protein sequence ID" value="CAB5362462.1"/>
    <property type="molecule type" value="Genomic_DNA"/>
</dbReference>
<reference evidence="2" key="1">
    <citation type="submission" date="2020-05" db="EMBL/GenBank/DDBJ databases">
        <authorList>
            <person name="Rincon C."/>
            <person name="Sanders R I."/>
            <person name="Robbins C."/>
            <person name="Chaturvedi A."/>
        </authorList>
    </citation>
    <scope>NUCLEOTIDE SEQUENCE</scope>
    <source>
        <strain evidence="2">CHB12</strain>
    </source>
</reference>
<evidence type="ECO:0000313" key="2">
    <source>
        <dbReference type="EMBL" id="CAB5362462.1"/>
    </source>
</evidence>
<comment type="caution">
    <text evidence="2">The sequence shown here is derived from an EMBL/GenBank/DDBJ whole genome shotgun (WGS) entry which is preliminary data.</text>
</comment>
<sequence>MILVLVCAFQNYSLIRITLIKFLEEIKDNHSEVEVENNNDVNNNNEVDNNMILKLGNPDNNKSEEHDSKSIQKERDQYLQFIIKKRGRKIKIFWEIIGQMLNFGNGYLKEIYGYKKNLEMAILWYKRAALQNNEGAREKLRELEVEFHTCN</sequence>
<proteinExistence type="predicted"/>
<gene>
    <name evidence="2" type="ORF">CHRIB12_LOCUS9101</name>
</gene>
<name>A0A915Z602_9GLOM</name>
<protein>
    <submittedName>
        <fullName evidence="2">Uncharacterized protein</fullName>
    </submittedName>
</protein>
<dbReference type="AlphaFoldDB" id="A0A915Z602"/>
<organism evidence="2 3">
    <name type="scientific">Rhizophagus irregularis</name>
    <dbReference type="NCBI Taxonomy" id="588596"/>
    <lineage>
        <taxon>Eukaryota</taxon>
        <taxon>Fungi</taxon>
        <taxon>Fungi incertae sedis</taxon>
        <taxon>Mucoromycota</taxon>
        <taxon>Glomeromycotina</taxon>
        <taxon>Glomeromycetes</taxon>
        <taxon>Glomerales</taxon>
        <taxon>Glomeraceae</taxon>
        <taxon>Rhizophagus</taxon>
    </lineage>
</organism>